<evidence type="ECO:0000256" key="1">
    <source>
        <dbReference type="SAM" id="MobiDB-lite"/>
    </source>
</evidence>
<evidence type="ECO:0000313" key="3">
    <source>
        <dbReference type="Proteomes" id="UP001189429"/>
    </source>
</evidence>
<name>A0ABN9Q821_9DINO</name>
<protein>
    <submittedName>
        <fullName evidence="2">Uncharacterized protein</fullName>
    </submittedName>
</protein>
<organism evidence="2 3">
    <name type="scientific">Prorocentrum cordatum</name>
    <dbReference type="NCBI Taxonomy" id="2364126"/>
    <lineage>
        <taxon>Eukaryota</taxon>
        <taxon>Sar</taxon>
        <taxon>Alveolata</taxon>
        <taxon>Dinophyceae</taxon>
        <taxon>Prorocentrales</taxon>
        <taxon>Prorocentraceae</taxon>
        <taxon>Prorocentrum</taxon>
    </lineage>
</organism>
<evidence type="ECO:0000313" key="2">
    <source>
        <dbReference type="EMBL" id="CAK0801675.1"/>
    </source>
</evidence>
<feature type="region of interest" description="Disordered" evidence="1">
    <location>
        <begin position="347"/>
        <end position="370"/>
    </location>
</feature>
<proteinExistence type="predicted"/>
<keyword evidence="3" id="KW-1185">Reference proteome</keyword>
<feature type="region of interest" description="Disordered" evidence="1">
    <location>
        <begin position="644"/>
        <end position="665"/>
    </location>
</feature>
<reference evidence="2" key="1">
    <citation type="submission" date="2023-10" db="EMBL/GenBank/DDBJ databases">
        <authorList>
            <person name="Chen Y."/>
            <person name="Shah S."/>
            <person name="Dougan E. K."/>
            <person name="Thang M."/>
            <person name="Chan C."/>
        </authorList>
    </citation>
    <scope>NUCLEOTIDE SEQUENCE [LARGE SCALE GENOMIC DNA]</scope>
</reference>
<dbReference type="EMBL" id="CAUYUJ010002636">
    <property type="protein sequence ID" value="CAK0801675.1"/>
    <property type="molecule type" value="Genomic_DNA"/>
</dbReference>
<accession>A0ABN9Q821</accession>
<dbReference type="Proteomes" id="UP001189429">
    <property type="component" value="Unassembled WGS sequence"/>
</dbReference>
<comment type="caution">
    <text evidence="2">The sequence shown here is derived from an EMBL/GenBank/DDBJ whole genome shotgun (WGS) entry which is preliminary data.</text>
</comment>
<gene>
    <name evidence="2" type="ORF">PCOR1329_LOCUS9457</name>
</gene>
<sequence>MLSPHNVHRNAARIHKFGADSSQLSNVMRVEIAPFGQIRGEQLSKNRALIDRSVGLLAPINGSERRLSLGCGRTVACCKTAALGGRTSQKALQVIGGDTIVLQKVRVKREFNKMIDDGWAWEIVPRAVDAAYPQFAIVAQEALNTQKHIGTGVGELEARVTLVGSLRDHGFKLPPNWRELAVQSAQSLNVPSAQHCDALLEFVLNYGGGGDAPMICFVDGVECGCNLNMGSTFWHALTYMSFSCKTKAYPLIRVALALANMTGDEVEDGAARPLVKSDARRITPRKQMTPADKAEDIFDQVVTIAQPVGGVDKFLEPLGQLFARVGLRLTDKENAIVGQKVECADWGNGSESPVGETTAPSTKPPKKQATSSAIAAAATLDDHKSASFIAATAGFKVGSFAQQRGIETAGLESIFVIISIGDTVELHQVRNYSRTPGKASVGLDTFLTEWLVSKQGPPEQMDDGQMRPTPLQVRTASGIAKDQPALVPVASMANITTKASSQGSSIPLGENKLNADQDAVSFFVSPLAKPSSVARANWFEPDSLMAVFWWVGTTADETKANVALGAIMHNVVKIPVLKNTVNLAPSTKLRTNRAPRAKPVPILDTDAAKSAFASWPLPPRSADIAMQCEVGFPREQIRQLREENKQLKGAPQWAVKQQKKAHDKL</sequence>